<dbReference type="EMBL" id="SMMG02000009">
    <property type="protein sequence ID" value="KAA3460522.1"/>
    <property type="molecule type" value="Genomic_DNA"/>
</dbReference>
<proteinExistence type="predicted"/>
<organism evidence="1 2">
    <name type="scientific">Gossypium australe</name>
    <dbReference type="NCBI Taxonomy" id="47621"/>
    <lineage>
        <taxon>Eukaryota</taxon>
        <taxon>Viridiplantae</taxon>
        <taxon>Streptophyta</taxon>
        <taxon>Embryophyta</taxon>
        <taxon>Tracheophyta</taxon>
        <taxon>Spermatophyta</taxon>
        <taxon>Magnoliopsida</taxon>
        <taxon>eudicotyledons</taxon>
        <taxon>Gunneridae</taxon>
        <taxon>Pentapetalae</taxon>
        <taxon>rosids</taxon>
        <taxon>malvids</taxon>
        <taxon>Malvales</taxon>
        <taxon>Malvaceae</taxon>
        <taxon>Malvoideae</taxon>
        <taxon>Gossypium</taxon>
    </lineage>
</organism>
<keyword evidence="2" id="KW-1185">Reference proteome</keyword>
<evidence type="ECO:0000313" key="1">
    <source>
        <dbReference type="EMBL" id="KAA3460522.1"/>
    </source>
</evidence>
<protein>
    <submittedName>
        <fullName evidence="1">Uncharacterized protein</fullName>
    </submittedName>
</protein>
<name>A0A5B6UWN0_9ROSI</name>
<evidence type="ECO:0000313" key="2">
    <source>
        <dbReference type="Proteomes" id="UP000325315"/>
    </source>
</evidence>
<accession>A0A5B6UWN0</accession>
<dbReference type="Proteomes" id="UP000325315">
    <property type="component" value="Unassembled WGS sequence"/>
</dbReference>
<reference evidence="2" key="1">
    <citation type="journal article" date="2019" name="Plant Biotechnol. J.">
        <title>Genome sequencing of the Australian wild diploid species Gossypium australe highlights disease resistance and delayed gland morphogenesis.</title>
        <authorList>
            <person name="Cai Y."/>
            <person name="Cai X."/>
            <person name="Wang Q."/>
            <person name="Wang P."/>
            <person name="Zhang Y."/>
            <person name="Cai C."/>
            <person name="Xu Y."/>
            <person name="Wang K."/>
            <person name="Zhou Z."/>
            <person name="Wang C."/>
            <person name="Geng S."/>
            <person name="Li B."/>
            <person name="Dong Q."/>
            <person name="Hou Y."/>
            <person name="Wang H."/>
            <person name="Ai P."/>
            <person name="Liu Z."/>
            <person name="Yi F."/>
            <person name="Sun M."/>
            <person name="An G."/>
            <person name="Cheng J."/>
            <person name="Zhang Y."/>
            <person name="Shi Q."/>
            <person name="Xie Y."/>
            <person name="Shi X."/>
            <person name="Chang Y."/>
            <person name="Huang F."/>
            <person name="Chen Y."/>
            <person name="Hong S."/>
            <person name="Mi L."/>
            <person name="Sun Q."/>
            <person name="Zhang L."/>
            <person name="Zhou B."/>
            <person name="Peng R."/>
            <person name="Zhang X."/>
            <person name="Liu F."/>
        </authorList>
    </citation>
    <scope>NUCLEOTIDE SEQUENCE [LARGE SCALE GENOMIC DNA]</scope>
    <source>
        <strain evidence="2">cv. PA1801</strain>
    </source>
</reference>
<dbReference type="AlphaFoldDB" id="A0A5B6UWN0"/>
<sequence length="92" mass="10013">MEATTNQSGQGRVPIPKFKKRAVSAVRDWPPGCGPAAGDSYRQIAVVSLSDSLGIESVELQVMRRIGPGPERTHGGPCRKRNLNILKLVYIK</sequence>
<comment type="caution">
    <text evidence="1">The sequence shown here is derived from an EMBL/GenBank/DDBJ whole genome shotgun (WGS) entry which is preliminary data.</text>
</comment>
<gene>
    <name evidence="1" type="ORF">EPI10_027179</name>
</gene>